<organism evidence="2 3">
    <name type="scientific">Leucocoprinus leucothites</name>
    <dbReference type="NCBI Taxonomy" id="201217"/>
    <lineage>
        <taxon>Eukaryota</taxon>
        <taxon>Fungi</taxon>
        <taxon>Dikarya</taxon>
        <taxon>Basidiomycota</taxon>
        <taxon>Agaricomycotina</taxon>
        <taxon>Agaricomycetes</taxon>
        <taxon>Agaricomycetidae</taxon>
        <taxon>Agaricales</taxon>
        <taxon>Agaricineae</taxon>
        <taxon>Agaricaceae</taxon>
        <taxon>Leucocoprinus</taxon>
    </lineage>
</organism>
<gene>
    <name evidence="2" type="ORF">D9756_002139</name>
</gene>
<dbReference type="InterPro" id="IPR013924">
    <property type="entry name" value="RNase_H2_suC"/>
</dbReference>
<feature type="region of interest" description="Disordered" evidence="1">
    <location>
        <begin position="117"/>
        <end position="177"/>
    </location>
</feature>
<reference evidence="2 3" key="1">
    <citation type="journal article" date="2020" name="ISME J.">
        <title>Uncovering the hidden diversity of litter-decomposition mechanisms in mushroom-forming fungi.</title>
        <authorList>
            <person name="Floudas D."/>
            <person name="Bentzer J."/>
            <person name="Ahren D."/>
            <person name="Johansson T."/>
            <person name="Persson P."/>
            <person name="Tunlid A."/>
        </authorList>
    </citation>
    <scope>NUCLEOTIDE SEQUENCE [LARGE SCALE GENOMIC DNA]</scope>
    <source>
        <strain evidence="2 3">CBS 146.42</strain>
    </source>
</reference>
<dbReference type="AlphaFoldDB" id="A0A8H5GBZ8"/>
<evidence type="ECO:0000313" key="3">
    <source>
        <dbReference type="Proteomes" id="UP000559027"/>
    </source>
</evidence>
<proteinExistence type="predicted"/>
<feature type="compositionally biased region" description="Basic and acidic residues" evidence="1">
    <location>
        <begin position="154"/>
        <end position="166"/>
    </location>
</feature>
<dbReference type="GO" id="GO:0006401">
    <property type="term" value="P:RNA catabolic process"/>
    <property type="evidence" value="ECO:0007669"/>
    <property type="project" value="InterPro"/>
</dbReference>
<dbReference type="Proteomes" id="UP000559027">
    <property type="component" value="Unassembled WGS sequence"/>
</dbReference>
<name>A0A8H5GBZ8_9AGAR</name>
<dbReference type="PANTHER" id="PTHR47204:SF1">
    <property type="entry name" value="RIBONUCLEASE H2 SUBUNIT C"/>
    <property type="match status" value="1"/>
</dbReference>
<protein>
    <submittedName>
        <fullName evidence="2">Uncharacterized protein</fullName>
    </submittedName>
</protein>
<dbReference type="PANTHER" id="PTHR47204">
    <property type="entry name" value="OS02G0168900 PROTEIN"/>
    <property type="match status" value="1"/>
</dbReference>
<dbReference type="Gene3D" id="2.40.128.680">
    <property type="match status" value="1"/>
</dbReference>
<feature type="compositionally biased region" description="Basic residues" evidence="1">
    <location>
        <begin position="143"/>
        <end position="153"/>
    </location>
</feature>
<dbReference type="OrthoDB" id="6222486at2759"/>
<sequence length="233" mass="25378">MPPSTTNPNVQFALSTAELNTTTKEYTPDLMPFHIDYDGQAPISTYMKVSSVKRGVGMPDNANDSGGLGSGDVGEKDDIEMKTHNGLQTDRYISTFRGRTIHGIHVPLPSGYTGLVLKRSEGGNNNSSSSRLREEEEAEVKGRSLRSRVGGRSRKAESTSECKPAEDTGGDEETSRVTVTPSGMFTGLRVWHADIPVDGGRDEYMRSLGEWTALASEMHRGEAIKPEKEGVDR</sequence>
<comment type="caution">
    <text evidence="2">The sequence shown here is derived from an EMBL/GenBank/DDBJ whole genome shotgun (WGS) entry which is preliminary data.</text>
</comment>
<feature type="compositionally biased region" description="Basic and acidic residues" evidence="1">
    <location>
        <begin position="131"/>
        <end position="142"/>
    </location>
</feature>
<evidence type="ECO:0000313" key="2">
    <source>
        <dbReference type="EMBL" id="KAF5362118.1"/>
    </source>
</evidence>
<dbReference type="GO" id="GO:0032299">
    <property type="term" value="C:ribonuclease H2 complex"/>
    <property type="evidence" value="ECO:0007669"/>
    <property type="project" value="InterPro"/>
</dbReference>
<dbReference type="CDD" id="cd09271">
    <property type="entry name" value="RNase_H2-C"/>
    <property type="match status" value="1"/>
</dbReference>
<dbReference type="Pfam" id="PF08615">
    <property type="entry name" value="RNase_H2_suC"/>
    <property type="match status" value="1"/>
</dbReference>
<feature type="region of interest" description="Disordered" evidence="1">
    <location>
        <begin position="58"/>
        <end position="78"/>
    </location>
</feature>
<keyword evidence="3" id="KW-1185">Reference proteome</keyword>
<accession>A0A8H5GBZ8</accession>
<dbReference type="EMBL" id="JAACJO010000002">
    <property type="protein sequence ID" value="KAF5362118.1"/>
    <property type="molecule type" value="Genomic_DNA"/>
</dbReference>
<evidence type="ECO:0000256" key="1">
    <source>
        <dbReference type="SAM" id="MobiDB-lite"/>
    </source>
</evidence>